<dbReference type="PRINTS" id="PR00109">
    <property type="entry name" value="TYRKINASE"/>
</dbReference>
<evidence type="ECO:0000256" key="3">
    <source>
        <dbReference type="PROSITE-ProRule" id="PRU10141"/>
    </source>
</evidence>
<dbReference type="InterPro" id="IPR008266">
    <property type="entry name" value="Tyr_kinase_AS"/>
</dbReference>
<dbReference type="EMBL" id="JAPWDV010000001">
    <property type="protein sequence ID" value="KAJ6225578.1"/>
    <property type="molecule type" value="Genomic_DNA"/>
</dbReference>
<feature type="domain" description="Protein kinase" evidence="5">
    <location>
        <begin position="956"/>
        <end position="1198"/>
    </location>
</feature>
<reference evidence="6" key="1">
    <citation type="submission" date="2022-12" db="EMBL/GenBank/DDBJ databases">
        <title>Genome assemblies of Blomia tropicalis.</title>
        <authorList>
            <person name="Cui Y."/>
        </authorList>
    </citation>
    <scope>NUCLEOTIDE SEQUENCE</scope>
    <source>
        <tissue evidence="6">Adult mites</tissue>
    </source>
</reference>
<dbReference type="GO" id="GO:0002009">
    <property type="term" value="P:morphogenesis of an epithelium"/>
    <property type="evidence" value="ECO:0007669"/>
    <property type="project" value="UniProtKB-ARBA"/>
</dbReference>
<feature type="compositionally biased region" description="Low complexity" evidence="4">
    <location>
        <begin position="779"/>
        <end position="800"/>
    </location>
</feature>
<keyword evidence="7" id="KW-1185">Reference proteome</keyword>
<dbReference type="FunFam" id="1.10.510.10:FF:000216">
    <property type="entry name" value="Tyrosine-protein kinase SYK"/>
    <property type="match status" value="1"/>
</dbReference>
<evidence type="ECO:0000256" key="4">
    <source>
        <dbReference type="SAM" id="MobiDB-lite"/>
    </source>
</evidence>
<dbReference type="SUPFAM" id="SSF56112">
    <property type="entry name" value="Protein kinase-like (PK-like)"/>
    <property type="match status" value="1"/>
</dbReference>
<feature type="compositionally biased region" description="Low complexity" evidence="4">
    <location>
        <begin position="886"/>
        <end position="904"/>
    </location>
</feature>
<dbReference type="InterPro" id="IPR000719">
    <property type="entry name" value="Prot_kinase_dom"/>
</dbReference>
<feature type="region of interest" description="Disordered" evidence="4">
    <location>
        <begin position="538"/>
        <end position="578"/>
    </location>
</feature>
<dbReference type="InterPro" id="IPR017441">
    <property type="entry name" value="Protein_kinase_ATP_BS"/>
</dbReference>
<protein>
    <recommendedName>
        <fullName evidence="5">Protein kinase domain-containing protein</fullName>
    </recommendedName>
</protein>
<comment type="caution">
    <text evidence="6">The sequence shown here is derived from an EMBL/GenBank/DDBJ whole genome shotgun (WGS) entry which is preliminary data.</text>
</comment>
<dbReference type="OMA" id="WHEEPAF"/>
<dbReference type="PROSITE" id="PS00109">
    <property type="entry name" value="PROTEIN_KINASE_TYR"/>
    <property type="match status" value="1"/>
</dbReference>
<dbReference type="InterPro" id="IPR020635">
    <property type="entry name" value="Tyr_kinase_cat_dom"/>
</dbReference>
<proteinExistence type="predicted"/>
<gene>
    <name evidence="6" type="ORF">RDWZM_004123</name>
</gene>
<feature type="non-terminal residue" evidence="6">
    <location>
        <position position="1"/>
    </location>
</feature>
<evidence type="ECO:0000313" key="7">
    <source>
        <dbReference type="Proteomes" id="UP001142055"/>
    </source>
</evidence>
<dbReference type="Gene3D" id="3.30.200.20">
    <property type="entry name" value="Phosphorylase Kinase, domain 1"/>
    <property type="match status" value="1"/>
</dbReference>
<feature type="region of interest" description="Disordered" evidence="4">
    <location>
        <begin position="770"/>
        <end position="800"/>
    </location>
</feature>
<dbReference type="InterPro" id="IPR050198">
    <property type="entry name" value="Non-receptor_tyrosine_kinases"/>
</dbReference>
<dbReference type="InterPro" id="IPR001245">
    <property type="entry name" value="Ser-Thr/Tyr_kinase_cat_dom"/>
</dbReference>
<evidence type="ECO:0000256" key="1">
    <source>
        <dbReference type="ARBA" id="ARBA00022741"/>
    </source>
</evidence>
<feature type="compositionally biased region" description="Polar residues" evidence="4">
    <location>
        <begin position="905"/>
        <end position="916"/>
    </location>
</feature>
<feature type="region of interest" description="Disordered" evidence="4">
    <location>
        <begin position="236"/>
        <end position="256"/>
    </location>
</feature>
<dbReference type="AlphaFoldDB" id="A0A9Q0RRI0"/>
<feature type="binding site" evidence="3">
    <location>
        <position position="989"/>
    </location>
    <ligand>
        <name>ATP</name>
        <dbReference type="ChEBI" id="CHEBI:30616"/>
    </ligand>
</feature>
<evidence type="ECO:0000259" key="5">
    <source>
        <dbReference type="PROSITE" id="PS50011"/>
    </source>
</evidence>
<evidence type="ECO:0000256" key="2">
    <source>
        <dbReference type="ARBA" id="ARBA00022840"/>
    </source>
</evidence>
<feature type="region of interest" description="Disordered" evidence="4">
    <location>
        <begin position="55"/>
        <end position="74"/>
    </location>
</feature>
<sequence length="1198" mass="131857">MIRQYAEQSSAQLSNLRESVSMNHHHHPHPHPHHLLATPSHGQLTCRFSANATAANATSGNGHRSRSIDRYQPKDSTKQCKQCLQAMLTVHAAAANRRRRVSTPTNLKLKEWFNTINHKWARIKRQVILHHQRQQPLINEDNYGTTSEISCCHVSSINGSQTKSNGERQRTFGDILLNYSNDQHNCCNWNGQLDRMVTGGVEANRYTNSYGTYGYCHRRQQFGRWHEEPAFGSRYAFDTENQDPNSSESLQKQSPLLSTQTLHRKLNHVQPTSASSTPNGRCSNKRTINGMLTNGHRDPVNGSNDHLIDVCPALIKSSSIDTITAILTDPIEEIRRLHLHQTHANVTMESANTIQTRNGNIITLDSIDTPPCMATIRTCHNGGKFHLQRTNSFDALNSNVPIDDAHHCNCNCGDWLLGLNLNDPNDPFGSLANGDDDIDLMINNSNINNNNENPNMVDGKTFEQLSDLFNTKQHQLLNGHLQCLSTERSTGFVLTDMNPIKPEMDNLNNGLSKTTTNGFNALNHLNGIRTNLLMNSLKPKSTTSTSSSVGGSSGDSGSGSSSSAEMNTSSSGKSVASSRCGMGTAFSSFGLRSFSQATTIDIQSELKSHQSNNTSTTMTTTTTAKMQSNTNETTNNCDHSTSQMENMNAPIIDLLKEFDVCFNGTEHIDDDSSTLTDISSHSLNSPLKRKCIAANGFVPINSYGNGTLTTLDGGVDPIGQQMWDPLPMTSTAGVINTTSSSSIATAASSLGPGKQVLSSNPATITFVPPPTIPPPPLPTSSINSLSSSSSASLQQPTTTTTMTTITKSSIVSLQCPSAVLANGNGTIFSSSSGNTPQQQVPSGLKDAIISDELNGHKTSTTTTTPANDIILSRINESNCHFNGIPSSSTSSLHQQHHQQQQSSLANETSTNMNNGSMTIDQMKDIELICLNDEPEEVQETIRKYRRGPICFDPRCITLKRRIGNGYFGDVFLATIPSASNATVINLAVKMLKSHAVPQQKAEILREAQTMAKLDHRHIVRLIGVCEGDPFMLVMELAPLGPLNKYLQNYGQNLSEDDILRLMLQVAKAMQYLEEMNCVHRDLAARNVLLVNEKFAKVSDFGMSRALGQGKDYYKARSASKWPLKWYAPECIYYYKFSSKSDVWSYGIALWEALSRGEMPYQGMDGQDILRMLSDNRRLPKPENCPVIIYQLMWSCWQF</sequence>
<keyword evidence="2 3" id="KW-0067">ATP-binding</keyword>
<dbReference type="GO" id="GO:0004713">
    <property type="term" value="F:protein tyrosine kinase activity"/>
    <property type="evidence" value="ECO:0007669"/>
    <property type="project" value="InterPro"/>
</dbReference>
<accession>A0A9Q0RRI0</accession>
<dbReference type="PROSITE" id="PS50011">
    <property type="entry name" value="PROTEIN_KINASE_DOM"/>
    <property type="match status" value="1"/>
</dbReference>
<name>A0A9Q0RRI0_BLOTA</name>
<dbReference type="Pfam" id="PF07714">
    <property type="entry name" value="PK_Tyr_Ser-Thr"/>
    <property type="match status" value="1"/>
</dbReference>
<dbReference type="Gene3D" id="1.10.510.10">
    <property type="entry name" value="Transferase(Phosphotransferase) domain 1"/>
    <property type="match status" value="1"/>
</dbReference>
<evidence type="ECO:0000313" key="6">
    <source>
        <dbReference type="EMBL" id="KAJ6225578.1"/>
    </source>
</evidence>
<feature type="region of interest" description="Disordered" evidence="4">
    <location>
        <begin position="882"/>
        <end position="916"/>
    </location>
</feature>
<dbReference type="SMART" id="SM00219">
    <property type="entry name" value="TyrKc"/>
    <property type="match status" value="1"/>
</dbReference>
<dbReference type="PANTHER" id="PTHR24418">
    <property type="entry name" value="TYROSINE-PROTEIN KINASE"/>
    <property type="match status" value="1"/>
</dbReference>
<feature type="compositionally biased region" description="Polar residues" evidence="4">
    <location>
        <begin position="242"/>
        <end position="256"/>
    </location>
</feature>
<dbReference type="PROSITE" id="PS00107">
    <property type="entry name" value="PROTEIN_KINASE_ATP"/>
    <property type="match status" value="1"/>
</dbReference>
<keyword evidence="1 3" id="KW-0547">Nucleotide-binding</keyword>
<dbReference type="GO" id="GO:0005524">
    <property type="term" value="F:ATP binding"/>
    <property type="evidence" value="ECO:0007669"/>
    <property type="project" value="UniProtKB-UniRule"/>
</dbReference>
<dbReference type="Proteomes" id="UP001142055">
    <property type="component" value="Chromosome 1"/>
</dbReference>
<feature type="compositionally biased region" description="Low complexity" evidence="4">
    <location>
        <begin position="541"/>
        <end position="550"/>
    </location>
</feature>
<dbReference type="InterPro" id="IPR011009">
    <property type="entry name" value="Kinase-like_dom_sf"/>
</dbReference>
<organism evidence="6 7">
    <name type="scientific">Blomia tropicalis</name>
    <name type="common">Mite</name>
    <dbReference type="NCBI Taxonomy" id="40697"/>
    <lineage>
        <taxon>Eukaryota</taxon>
        <taxon>Metazoa</taxon>
        <taxon>Ecdysozoa</taxon>
        <taxon>Arthropoda</taxon>
        <taxon>Chelicerata</taxon>
        <taxon>Arachnida</taxon>
        <taxon>Acari</taxon>
        <taxon>Acariformes</taxon>
        <taxon>Sarcoptiformes</taxon>
        <taxon>Astigmata</taxon>
        <taxon>Glycyphagoidea</taxon>
        <taxon>Echimyopodidae</taxon>
        <taxon>Blomia</taxon>
    </lineage>
</organism>
<feature type="compositionally biased region" description="Low complexity" evidence="4">
    <location>
        <begin position="558"/>
        <end position="572"/>
    </location>
</feature>